<dbReference type="AlphaFoldDB" id="A0A2H0VHG9"/>
<evidence type="ECO:0000256" key="4">
    <source>
        <dbReference type="ARBA" id="ARBA00022989"/>
    </source>
</evidence>
<feature type="non-terminal residue" evidence="7">
    <location>
        <position position="304"/>
    </location>
</feature>
<dbReference type="PANTHER" id="PTHR30250:SF11">
    <property type="entry name" value="O-ANTIGEN TRANSPORTER-RELATED"/>
    <property type="match status" value="1"/>
</dbReference>
<feature type="transmembrane region" description="Helical" evidence="6">
    <location>
        <begin position="98"/>
        <end position="117"/>
    </location>
</feature>
<keyword evidence="2" id="KW-1003">Cell membrane</keyword>
<dbReference type="CDD" id="cd13128">
    <property type="entry name" value="MATE_Wzx_like"/>
    <property type="match status" value="1"/>
</dbReference>
<evidence type="ECO:0000313" key="8">
    <source>
        <dbReference type="Proteomes" id="UP000230776"/>
    </source>
</evidence>
<feature type="transmembrane region" description="Helical" evidence="6">
    <location>
        <begin position="232"/>
        <end position="257"/>
    </location>
</feature>
<feature type="transmembrane region" description="Helical" evidence="6">
    <location>
        <begin position="192"/>
        <end position="211"/>
    </location>
</feature>
<feature type="transmembrane region" description="Helical" evidence="6">
    <location>
        <begin position="164"/>
        <end position="186"/>
    </location>
</feature>
<feature type="transmembrane region" description="Helical" evidence="6">
    <location>
        <begin position="41"/>
        <end position="62"/>
    </location>
</feature>
<keyword evidence="5 6" id="KW-0472">Membrane</keyword>
<comment type="subcellular location">
    <subcellularLocation>
        <location evidence="1">Cell membrane</location>
        <topology evidence="1">Multi-pass membrane protein</topology>
    </subcellularLocation>
</comment>
<evidence type="ECO:0000313" key="7">
    <source>
        <dbReference type="EMBL" id="PIR98552.1"/>
    </source>
</evidence>
<proteinExistence type="predicted"/>
<keyword evidence="4 6" id="KW-1133">Transmembrane helix</keyword>
<evidence type="ECO:0000256" key="3">
    <source>
        <dbReference type="ARBA" id="ARBA00022692"/>
    </source>
</evidence>
<name>A0A2H0VHG9_9BACT</name>
<dbReference type="EMBL" id="PFAG01000012">
    <property type="protein sequence ID" value="PIR98552.1"/>
    <property type="molecule type" value="Genomic_DNA"/>
</dbReference>
<feature type="transmembrane region" description="Helical" evidence="6">
    <location>
        <begin position="277"/>
        <end position="295"/>
    </location>
</feature>
<dbReference type="InterPro" id="IPR050833">
    <property type="entry name" value="Poly_Biosynth_Transport"/>
</dbReference>
<keyword evidence="3 6" id="KW-0812">Transmembrane</keyword>
<dbReference type="PANTHER" id="PTHR30250">
    <property type="entry name" value="PST FAMILY PREDICTED COLANIC ACID TRANSPORTER"/>
    <property type="match status" value="1"/>
</dbReference>
<feature type="transmembrane region" description="Helical" evidence="6">
    <location>
        <begin position="68"/>
        <end position="86"/>
    </location>
</feature>
<dbReference type="Proteomes" id="UP000230776">
    <property type="component" value="Unassembled WGS sequence"/>
</dbReference>
<organism evidence="7 8">
    <name type="scientific">Candidatus Colwellbacteria bacterium CG10_big_fil_rev_8_21_14_0_10_41_28</name>
    <dbReference type="NCBI Taxonomy" id="1974539"/>
    <lineage>
        <taxon>Bacteria</taxon>
        <taxon>Candidatus Colwelliibacteriota</taxon>
    </lineage>
</organism>
<dbReference type="Pfam" id="PF01943">
    <property type="entry name" value="Polysacc_synt"/>
    <property type="match status" value="1"/>
</dbReference>
<feature type="transmembrane region" description="Helical" evidence="6">
    <location>
        <begin position="123"/>
        <end position="143"/>
    </location>
</feature>
<evidence type="ECO:0000256" key="2">
    <source>
        <dbReference type="ARBA" id="ARBA00022475"/>
    </source>
</evidence>
<evidence type="ECO:0000256" key="1">
    <source>
        <dbReference type="ARBA" id="ARBA00004651"/>
    </source>
</evidence>
<evidence type="ECO:0000256" key="5">
    <source>
        <dbReference type="ARBA" id="ARBA00023136"/>
    </source>
</evidence>
<accession>A0A2H0VHG9</accession>
<evidence type="ECO:0008006" key="9">
    <source>
        <dbReference type="Google" id="ProtNLM"/>
    </source>
</evidence>
<sequence>MSQNRLNKSKLLNFLFRNKTTSQTIAKNTLWLSFGEVTGRFLRVIIIFFAARILGVAAWGTFSYMTSLAAILTIFADIGVSTVLIREVSKDKTKKNELFSTTLLIKAILVLLGFIFIVFGSQLITGINLPTGLIWATALLFLFDSLRRFGSALFRAEEKMEYEAIINIFTQIVIVAAGFIVLFTQASPSRLALAYAGGSAIGLLVTGYILRESISQIKTSFNKDLIKPLLSAAWPMTLSTVFGMLLINIDVIMIGWFESAESVGLYTAAQKPISFLYLLPALIVGGLFPTLSKYAKSNKEKFRA</sequence>
<protein>
    <recommendedName>
        <fullName evidence="9">Polysaccharide biosynthesis protein C-terminal domain-containing protein</fullName>
    </recommendedName>
</protein>
<reference evidence="8" key="1">
    <citation type="submission" date="2017-09" db="EMBL/GenBank/DDBJ databases">
        <title>Depth-based differentiation of microbial function through sediment-hosted aquifers and enrichment of novel symbionts in the deep terrestrial subsurface.</title>
        <authorList>
            <person name="Probst A.J."/>
            <person name="Ladd B."/>
            <person name="Jarett J.K."/>
            <person name="Geller-Mcgrath D.E."/>
            <person name="Sieber C.M.K."/>
            <person name="Emerson J.B."/>
            <person name="Anantharaman K."/>
            <person name="Thomas B.C."/>
            <person name="Malmstrom R."/>
            <person name="Stieglmeier M."/>
            <person name="Klingl A."/>
            <person name="Woyke T."/>
            <person name="Ryan C.M."/>
            <person name="Banfield J.F."/>
        </authorList>
    </citation>
    <scope>NUCLEOTIDE SEQUENCE [LARGE SCALE GENOMIC DNA]</scope>
</reference>
<dbReference type="InterPro" id="IPR002797">
    <property type="entry name" value="Polysacc_synth"/>
</dbReference>
<gene>
    <name evidence="7" type="ORF">COT88_01045</name>
</gene>
<dbReference type="GO" id="GO:0005886">
    <property type="term" value="C:plasma membrane"/>
    <property type="evidence" value="ECO:0007669"/>
    <property type="project" value="UniProtKB-SubCell"/>
</dbReference>
<comment type="caution">
    <text evidence="7">The sequence shown here is derived from an EMBL/GenBank/DDBJ whole genome shotgun (WGS) entry which is preliminary data.</text>
</comment>
<evidence type="ECO:0000256" key="6">
    <source>
        <dbReference type="SAM" id="Phobius"/>
    </source>
</evidence>